<evidence type="ECO:0000256" key="6">
    <source>
        <dbReference type="ARBA" id="ARBA00022705"/>
    </source>
</evidence>
<protein>
    <recommendedName>
        <fullName evidence="9">Beta sliding clamp</fullName>
    </recommendedName>
</protein>
<proteinExistence type="inferred from homology"/>
<evidence type="ECO:0000259" key="10">
    <source>
        <dbReference type="Pfam" id="PF00712"/>
    </source>
</evidence>
<evidence type="ECO:0000256" key="5">
    <source>
        <dbReference type="ARBA" id="ARBA00022695"/>
    </source>
</evidence>
<dbReference type="GO" id="GO:0006271">
    <property type="term" value="P:DNA strand elongation involved in DNA replication"/>
    <property type="evidence" value="ECO:0007669"/>
    <property type="project" value="TreeGrafter"/>
</dbReference>
<dbReference type="InterPro" id="IPR022635">
    <property type="entry name" value="DNA_polIII_beta_C"/>
</dbReference>
<dbReference type="SMART" id="SM00480">
    <property type="entry name" value="POL3Bc"/>
    <property type="match status" value="1"/>
</dbReference>
<dbReference type="GO" id="GO:0008408">
    <property type="term" value="F:3'-5' exonuclease activity"/>
    <property type="evidence" value="ECO:0007669"/>
    <property type="project" value="InterPro"/>
</dbReference>
<accession>A0A2H0YL73</accession>
<dbReference type="InterPro" id="IPR022634">
    <property type="entry name" value="DNA_polIII_beta_N"/>
</dbReference>
<dbReference type="InterPro" id="IPR046938">
    <property type="entry name" value="DNA_clamp_sf"/>
</dbReference>
<name>A0A2H0YL73_9BACT</name>
<evidence type="ECO:0000256" key="4">
    <source>
        <dbReference type="ARBA" id="ARBA00022679"/>
    </source>
</evidence>
<comment type="subunit">
    <text evidence="9">Forms a ring-shaped head-to-tail homodimer around DNA.</text>
</comment>
<evidence type="ECO:0000313" key="13">
    <source>
        <dbReference type="EMBL" id="PIS39251.1"/>
    </source>
</evidence>
<feature type="domain" description="DNA polymerase III beta sliding clamp central" evidence="11">
    <location>
        <begin position="150"/>
        <end position="250"/>
    </location>
</feature>
<dbReference type="Proteomes" id="UP000230088">
    <property type="component" value="Unassembled WGS sequence"/>
</dbReference>
<keyword evidence="4 9" id="KW-0808">Transferase</keyword>
<evidence type="ECO:0000256" key="9">
    <source>
        <dbReference type="PIRNR" id="PIRNR000804"/>
    </source>
</evidence>
<dbReference type="GO" id="GO:0005737">
    <property type="term" value="C:cytoplasm"/>
    <property type="evidence" value="ECO:0007669"/>
    <property type="project" value="UniProtKB-SubCell"/>
</dbReference>
<evidence type="ECO:0000256" key="2">
    <source>
        <dbReference type="ARBA" id="ARBA00010752"/>
    </source>
</evidence>
<comment type="subcellular location">
    <subcellularLocation>
        <location evidence="1 9">Cytoplasm</location>
    </subcellularLocation>
</comment>
<keyword evidence="7 9" id="KW-0239">DNA-directed DNA polymerase</keyword>
<comment type="function">
    <text evidence="9">Confers DNA tethering and processivity to DNA polymerases and other proteins. Acts as a clamp, forming a ring around DNA (a reaction catalyzed by the clamp-loading complex) which diffuses in an ATP-independent manner freely and bidirectionally along dsDNA. Initially characterized for its ability to contact the catalytic subunit of DNA polymerase III (Pol III), a complex, multichain enzyme responsible for most of the replicative synthesis in bacteria; Pol III exhibits 3'-5' exonuclease proofreading activity. The beta chain is required for initiation of replication as well as for processivity of DNA replication.</text>
</comment>
<dbReference type="GO" id="GO:0003677">
    <property type="term" value="F:DNA binding"/>
    <property type="evidence" value="ECO:0007669"/>
    <property type="project" value="UniProtKB-UniRule"/>
</dbReference>
<dbReference type="InterPro" id="IPR001001">
    <property type="entry name" value="DNA_polIII_beta"/>
</dbReference>
<dbReference type="Pfam" id="PF02768">
    <property type="entry name" value="DNA_pol3_beta_3"/>
    <property type="match status" value="1"/>
</dbReference>
<dbReference type="GO" id="GO:0003887">
    <property type="term" value="F:DNA-directed DNA polymerase activity"/>
    <property type="evidence" value="ECO:0007669"/>
    <property type="project" value="UniProtKB-UniRule"/>
</dbReference>
<dbReference type="GO" id="GO:0009360">
    <property type="term" value="C:DNA polymerase III complex"/>
    <property type="evidence" value="ECO:0007669"/>
    <property type="project" value="InterPro"/>
</dbReference>
<dbReference type="NCBIfam" id="TIGR00663">
    <property type="entry name" value="dnan"/>
    <property type="match status" value="1"/>
</dbReference>
<comment type="caution">
    <text evidence="13">The sequence shown here is derived from an EMBL/GenBank/DDBJ whole genome shotgun (WGS) entry which is preliminary data.</text>
</comment>
<evidence type="ECO:0000256" key="3">
    <source>
        <dbReference type="ARBA" id="ARBA00022490"/>
    </source>
</evidence>
<organism evidence="13 14">
    <name type="scientific">Candidatus Nealsonbacteria bacterium CG08_land_8_20_14_0_20_38_20</name>
    <dbReference type="NCBI Taxonomy" id="1974705"/>
    <lineage>
        <taxon>Bacteria</taxon>
        <taxon>Candidatus Nealsoniibacteriota</taxon>
    </lineage>
</organism>
<dbReference type="Pfam" id="PF02767">
    <property type="entry name" value="DNA_pol3_beta_2"/>
    <property type="match status" value="1"/>
</dbReference>
<keyword evidence="3 9" id="KW-0963">Cytoplasm</keyword>
<dbReference type="EMBL" id="PEYD01000057">
    <property type="protein sequence ID" value="PIS39251.1"/>
    <property type="molecule type" value="Genomic_DNA"/>
</dbReference>
<comment type="similarity">
    <text evidence="2 9">Belongs to the beta sliding clamp family.</text>
</comment>
<dbReference type="PANTHER" id="PTHR30478:SF0">
    <property type="entry name" value="BETA SLIDING CLAMP"/>
    <property type="match status" value="1"/>
</dbReference>
<keyword evidence="5 9" id="KW-0548">Nucleotidyltransferase</keyword>
<keyword evidence="6 9" id="KW-0235">DNA replication</keyword>
<evidence type="ECO:0000256" key="8">
    <source>
        <dbReference type="ARBA" id="ARBA00023125"/>
    </source>
</evidence>
<dbReference type="Gene3D" id="3.70.10.10">
    <property type="match status" value="1"/>
</dbReference>
<dbReference type="AlphaFoldDB" id="A0A2H0YL73"/>
<gene>
    <name evidence="13" type="primary">dnaN</name>
    <name evidence="13" type="ORF">COT33_02965</name>
</gene>
<dbReference type="SUPFAM" id="SSF55979">
    <property type="entry name" value="DNA clamp"/>
    <property type="match status" value="3"/>
</dbReference>
<evidence type="ECO:0000259" key="11">
    <source>
        <dbReference type="Pfam" id="PF02767"/>
    </source>
</evidence>
<dbReference type="PIRSF" id="PIRSF000804">
    <property type="entry name" value="DNA_pol_III_b"/>
    <property type="match status" value="1"/>
</dbReference>
<evidence type="ECO:0000256" key="1">
    <source>
        <dbReference type="ARBA" id="ARBA00004496"/>
    </source>
</evidence>
<feature type="domain" description="DNA polymerase III beta sliding clamp N-terminal" evidence="10">
    <location>
        <begin position="1"/>
        <end position="118"/>
    </location>
</feature>
<dbReference type="PANTHER" id="PTHR30478">
    <property type="entry name" value="DNA POLYMERASE III SUBUNIT BETA"/>
    <property type="match status" value="1"/>
</dbReference>
<dbReference type="CDD" id="cd00140">
    <property type="entry name" value="beta_clamp"/>
    <property type="match status" value="1"/>
</dbReference>
<keyword evidence="8" id="KW-0238">DNA-binding</keyword>
<sequence length="375" mass="41786">MKAAILQEKLKEGLLVIERICSKSSTLPILNNILISASKNFLCLESSNLEIGIKWWILAKIEKEGSIAVPAHLFSSFINLITNEKLNLESAGTTLKIIEQNQSTSINGFSGEDFPILPIVEKENEAAIIGMDELCGGLSQIINIPAPFTSRPEVAGIYFLLQKNQIVLAATDSFRLGEKKLFPKNPPNKECSFILPQRTAKEIINIFNQKEGNLKIYLSPNQAAFEFSMEEVSHPKVLLISKLIEGEYPNYQEIIPPKTKTQIILKRQEFVDQIKLASLFSKKTNEIKLKINSKEKKLEILSQNPEAGEYRSSLLGETKGEPLDISFNHRFLLDGLLSIKSPEVILGLNGEEGAAVLKPNSDEGYIYIIMPMKGS</sequence>
<evidence type="ECO:0000313" key="14">
    <source>
        <dbReference type="Proteomes" id="UP000230088"/>
    </source>
</evidence>
<evidence type="ECO:0000256" key="7">
    <source>
        <dbReference type="ARBA" id="ARBA00022932"/>
    </source>
</evidence>
<reference evidence="14" key="1">
    <citation type="submission" date="2017-09" db="EMBL/GenBank/DDBJ databases">
        <title>Depth-based differentiation of microbial function through sediment-hosted aquifers and enrichment of novel symbionts in the deep terrestrial subsurface.</title>
        <authorList>
            <person name="Probst A.J."/>
            <person name="Ladd B."/>
            <person name="Jarett J.K."/>
            <person name="Geller-Mcgrath D.E."/>
            <person name="Sieber C.M.K."/>
            <person name="Emerson J.B."/>
            <person name="Anantharaman K."/>
            <person name="Thomas B.C."/>
            <person name="Malmstrom R."/>
            <person name="Stieglmeier M."/>
            <person name="Klingl A."/>
            <person name="Woyke T."/>
            <person name="Ryan C.M."/>
            <person name="Banfield J.F."/>
        </authorList>
    </citation>
    <scope>NUCLEOTIDE SEQUENCE [LARGE SCALE GENOMIC DNA]</scope>
</reference>
<feature type="domain" description="DNA polymerase III beta sliding clamp C-terminal" evidence="12">
    <location>
        <begin position="253"/>
        <end position="372"/>
    </location>
</feature>
<dbReference type="Gene3D" id="3.10.150.10">
    <property type="entry name" value="DNA Polymerase III, subunit A, domain 2"/>
    <property type="match status" value="1"/>
</dbReference>
<dbReference type="Pfam" id="PF00712">
    <property type="entry name" value="DNA_pol3_beta"/>
    <property type="match status" value="1"/>
</dbReference>
<dbReference type="InterPro" id="IPR022637">
    <property type="entry name" value="DNA_polIII_beta_cen"/>
</dbReference>
<evidence type="ECO:0000259" key="12">
    <source>
        <dbReference type="Pfam" id="PF02768"/>
    </source>
</evidence>